<evidence type="ECO:0000313" key="7">
    <source>
        <dbReference type="Proteomes" id="UP000095284"/>
    </source>
</evidence>
<dbReference type="Gene3D" id="3.30.70.330">
    <property type="match status" value="1"/>
</dbReference>
<dbReference type="InterPro" id="IPR035979">
    <property type="entry name" value="RBD_domain_sf"/>
</dbReference>
<dbReference type="InterPro" id="IPR012677">
    <property type="entry name" value="Nucleotide-bd_a/b_plait_sf"/>
</dbReference>
<organism evidence="7 8">
    <name type="scientific">Bursaphelenchus xylophilus</name>
    <name type="common">Pinewood nematode worm</name>
    <name type="synonym">Aphelenchoides xylophilus</name>
    <dbReference type="NCBI Taxonomy" id="6326"/>
    <lineage>
        <taxon>Eukaryota</taxon>
        <taxon>Metazoa</taxon>
        <taxon>Ecdysozoa</taxon>
        <taxon>Nematoda</taxon>
        <taxon>Chromadorea</taxon>
        <taxon>Rhabditida</taxon>
        <taxon>Tylenchina</taxon>
        <taxon>Tylenchomorpha</taxon>
        <taxon>Aphelenchoidea</taxon>
        <taxon>Aphelenchoididae</taxon>
        <taxon>Bursaphelenchus</taxon>
    </lineage>
</organism>
<dbReference type="PROSITE" id="PS50102">
    <property type="entry name" value="RRM"/>
    <property type="match status" value="1"/>
</dbReference>
<dbReference type="PANTHER" id="PTHR48038">
    <property type="entry name" value="RIBONUCLEOPROTEIN RB97D"/>
    <property type="match status" value="1"/>
</dbReference>
<evidence type="ECO:0000256" key="3">
    <source>
        <dbReference type="ARBA" id="ARBA00023242"/>
    </source>
</evidence>
<comment type="subcellular location">
    <subcellularLocation>
        <location evidence="1">Nucleus</location>
    </subcellularLocation>
</comment>
<dbReference type="SUPFAM" id="SSF54928">
    <property type="entry name" value="RNA-binding domain, RBD"/>
    <property type="match status" value="1"/>
</dbReference>
<dbReference type="Pfam" id="PF00076">
    <property type="entry name" value="RRM_1"/>
    <property type="match status" value="1"/>
</dbReference>
<evidence type="ECO:0000256" key="4">
    <source>
        <dbReference type="PROSITE-ProRule" id="PRU00176"/>
    </source>
</evidence>
<feature type="compositionally biased region" description="Basic and acidic residues" evidence="5">
    <location>
        <begin position="171"/>
        <end position="192"/>
    </location>
</feature>
<dbReference type="eggNOG" id="KOG0106">
    <property type="taxonomic scope" value="Eukaryota"/>
</dbReference>
<feature type="region of interest" description="Disordered" evidence="5">
    <location>
        <begin position="89"/>
        <end position="198"/>
    </location>
</feature>
<dbReference type="AlphaFoldDB" id="A0A1I7SD52"/>
<dbReference type="PANTHER" id="PTHR48038:SF3">
    <property type="entry name" value="SPLICING FACTOR, ARGININE_SERINE-RICH 1-RELATED"/>
    <property type="match status" value="1"/>
</dbReference>
<evidence type="ECO:0000313" key="8">
    <source>
        <dbReference type="WBParaSite" id="BXY_1095700.1"/>
    </source>
</evidence>
<feature type="domain" description="RRM" evidence="6">
    <location>
        <begin position="2"/>
        <end position="72"/>
    </location>
</feature>
<feature type="compositionally biased region" description="Basic residues" evidence="5">
    <location>
        <begin position="136"/>
        <end position="145"/>
    </location>
</feature>
<evidence type="ECO:0000256" key="1">
    <source>
        <dbReference type="ARBA" id="ARBA00004123"/>
    </source>
</evidence>
<dbReference type="GO" id="GO:0003723">
    <property type="term" value="F:RNA binding"/>
    <property type="evidence" value="ECO:0007669"/>
    <property type="project" value="UniProtKB-UniRule"/>
</dbReference>
<feature type="compositionally biased region" description="Basic residues" evidence="5">
    <location>
        <begin position="89"/>
        <end position="106"/>
    </location>
</feature>
<dbReference type="GO" id="GO:0005634">
    <property type="term" value="C:nucleus"/>
    <property type="evidence" value="ECO:0007669"/>
    <property type="project" value="UniProtKB-SubCell"/>
</dbReference>
<name>A0A1I7SD52_BURXY</name>
<sequence>MSRVYVGNLPYDARMKDIDKFFRGYGRINDILMKRGYCFVEFDDRRDAEDAVYDLDGERMLGVRVSVEMAKSRPYRERYRSPVYDRYSRRSYTRSRSRSGRYRSRSRSYERRSDRRSRSRSTSRSPKRYERDSRSRTRSPSRSHTPRSERRSSSPAKSYRSRSRSYSRTPRRSESPVDRSRSVSRGRSESRSRSRSPY</sequence>
<protein>
    <submittedName>
        <fullName evidence="8">RRM domain-containing protein</fullName>
    </submittedName>
</protein>
<keyword evidence="2 4" id="KW-0694">RNA-binding</keyword>
<evidence type="ECO:0000256" key="2">
    <source>
        <dbReference type="ARBA" id="ARBA00022884"/>
    </source>
</evidence>
<proteinExistence type="predicted"/>
<dbReference type="InterPro" id="IPR000504">
    <property type="entry name" value="RRM_dom"/>
</dbReference>
<keyword evidence="3" id="KW-0539">Nucleus</keyword>
<evidence type="ECO:0000259" key="6">
    <source>
        <dbReference type="PROSITE" id="PS50102"/>
    </source>
</evidence>
<dbReference type="WBParaSite" id="BXY_1095700.1">
    <property type="protein sequence ID" value="BXY_1095700.1"/>
    <property type="gene ID" value="BXY_1095700"/>
</dbReference>
<dbReference type="SMART" id="SM00360">
    <property type="entry name" value="RRM"/>
    <property type="match status" value="1"/>
</dbReference>
<accession>A0A1I7SD52</accession>
<evidence type="ECO:0000256" key="5">
    <source>
        <dbReference type="SAM" id="MobiDB-lite"/>
    </source>
</evidence>
<dbReference type="Proteomes" id="UP000095284">
    <property type="component" value="Unplaced"/>
</dbReference>
<reference evidence="8" key="1">
    <citation type="submission" date="2016-11" db="UniProtKB">
        <authorList>
            <consortium name="WormBaseParasite"/>
        </authorList>
    </citation>
    <scope>IDENTIFICATION</scope>
</reference>